<feature type="transmembrane region" description="Helical" evidence="1">
    <location>
        <begin position="41"/>
        <end position="66"/>
    </location>
</feature>
<reference evidence="2" key="1">
    <citation type="submission" date="2022-10" db="EMBL/GenBank/DDBJ databases">
        <title>Culturing micro-colonial fungi from biological soil crusts in the Mojave desert and describing Neophaeococcomyces mojavensis, and introducing the new genera and species Taxawa tesnikishii.</title>
        <authorList>
            <person name="Kurbessoian T."/>
            <person name="Stajich J.E."/>
        </authorList>
    </citation>
    <scope>NUCLEOTIDE SEQUENCE</scope>
    <source>
        <strain evidence="2">TK_35</strain>
    </source>
</reference>
<gene>
    <name evidence="2" type="ORF">H2204_010233</name>
</gene>
<dbReference type="EMBL" id="JAPDRN010000084">
    <property type="protein sequence ID" value="KAJ9626111.1"/>
    <property type="molecule type" value="Genomic_DNA"/>
</dbReference>
<accession>A0AA38XWP0</accession>
<feature type="transmembrane region" description="Helical" evidence="1">
    <location>
        <begin position="173"/>
        <end position="193"/>
    </location>
</feature>
<keyword evidence="1" id="KW-1133">Transmembrane helix</keyword>
<name>A0AA38XWP0_9EURO</name>
<sequence length="548" mass="60390">MKAYLWFLGALMLFFALPFPCLIYFGTSWPLDVGDRSAPGLALGLLATSLTLWLVLLYAFLHYLLLAPPRALQRVRSIIADGEPRSARIEQAEQTGVQMRGFAQWRLQLAFDNLSGTPITETMIVVDSKPQLQRFAVGNQVDVLLSRTPGTSPNLMLEGAQPELDRASLWRRAIGGLVGIVGGAAAYVMAYRLQSDGMGWTFLGFGHPLLICPLVLCSYLIAMRLLARLLAGTLQIDARSEALKYRGIGAEARVLDVRQTGTYVNEQPQVEFKLEYLDREGNVQHASVRRFVALLELANIPRGQVDILYDPDDRRSRPVSTPLVFAGVVLALAGAATAGGALQTVNATLRGTASTTPADAMQQDPWEQPLRTTAIATPRAAPEAMQLPRRARPNLLLDTERLQAARQALEAMPGLAGERLIVFHSIHFHDDGRIDIDLVDPQQPGHVDAYHYQRGQWRKGDAVNPQQFAPTITLRRSSTALANIDFDAVPRVVQALQQQRNALMRTPADVGHVYVVIRKGGKLVWLPDEVAGDHQTVRLRFDAKGNLQ</sequence>
<evidence type="ECO:0008006" key="3">
    <source>
        <dbReference type="Google" id="ProtNLM"/>
    </source>
</evidence>
<feature type="transmembrane region" description="Helical" evidence="1">
    <location>
        <begin position="199"/>
        <end position="222"/>
    </location>
</feature>
<proteinExistence type="predicted"/>
<keyword evidence="1" id="KW-0472">Membrane</keyword>
<organism evidence="2">
    <name type="scientific">Knufia peltigerae</name>
    <dbReference type="NCBI Taxonomy" id="1002370"/>
    <lineage>
        <taxon>Eukaryota</taxon>
        <taxon>Fungi</taxon>
        <taxon>Dikarya</taxon>
        <taxon>Ascomycota</taxon>
        <taxon>Pezizomycotina</taxon>
        <taxon>Eurotiomycetes</taxon>
        <taxon>Chaetothyriomycetidae</taxon>
        <taxon>Chaetothyriales</taxon>
        <taxon>Trichomeriaceae</taxon>
        <taxon>Knufia</taxon>
    </lineage>
</organism>
<evidence type="ECO:0000256" key="1">
    <source>
        <dbReference type="SAM" id="Phobius"/>
    </source>
</evidence>
<evidence type="ECO:0000313" key="2">
    <source>
        <dbReference type="EMBL" id="KAJ9626111.1"/>
    </source>
</evidence>
<keyword evidence="1" id="KW-0812">Transmembrane</keyword>
<dbReference type="AlphaFoldDB" id="A0AA38XWP0"/>
<feature type="transmembrane region" description="Helical" evidence="1">
    <location>
        <begin position="323"/>
        <end position="342"/>
    </location>
</feature>
<comment type="caution">
    <text evidence="2">The sequence shown here is derived from an EMBL/GenBank/DDBJ whole genome shotgun (WGS) entry which is preliminary data.</text>
</comment>
<protein>
    <recommendedName>
        <fullName evidence="3">DUF3592 domain-containing protein</fullName>
    </recommendedName>
</protein>